<dbReference type="Pfam" id="PF14111">
    <property type="entry name" value="DUF4283"/>
    <property type="match status" value="1"/>
</dbReference>
<evidence type="ECO:0000313" key="3">
    <source>
        <dbReference type="EMBL" id="KAG5553054.1"/>
    </source>
</evidence>
<dbReference type="Proteomes" id="UP000823749">
    <property type="component" value="Chromosome 4"/>
</dbReference>
<reference evidence="3" key="1">
    <citation type="submission" date="2020-08" db="EMBL/GenBank/DDBJ databases">
        <title>Plant Genome Project.</title>
        <authorList>
            <person name="Zhang R.-G."/>
        </authorList>
    </citation>
    <scope>NUCLEOTIDE SEQUENCE</scope>
    <source>
        <strain evidence="3">WSP0</strain>
        <tissue evidence="3">Leaf</tissue>
    </source>
</reference>
<comment type="caution">
    <text evidence="3">The sequence shown here is derived from an EMBL/GenBank/DDBJ whole genome shotgun (WGS) entry which is preliminary data.</text>
</comment>
<feature type="compositionally biased region" description="Polar residues" evidence="1">
    <location>
        <begin position="153"/>
        <end position="166"/>
    </location>
</feature>
<evidence type="ECO:0000313" key="4">
    <source>
        <dbReference type="Proteomes" id="UP000823749"/>
    </source>
</evidence>
<proteinExistence type="predicted"/>
<feature type="region of interest" description="Disordered" evidence="1">
    <location>
        <begin position="1"/>
        <end position="34"/>
    </location>
</feature>
<accession>A0AAV6KL74</accession>
<dbReference type="PANTHER" id="PTHR31286">
    <property type="entry name" value="GLYCINE-RICH CELL WALL STRUCTURAL PROTEIN 1.8-LIKE"/>
    <property type="match status" value="1"/>
</dbReference>
<protein>
    <recommendedName>
        <fullName evidence="2">DUF4283 domain-containing protein</fullName>
    </recommendedName>
</protein>
<organism evidence="3 4">
    <name type="scientific">Rhododendron griersonianum</name>
    <dbReference type="NCBI Taxonomy" id="479676"/>
    <lineage>
        <taxon>Eukaryota</taxon>
        <taxon>Viridiplantae</taxon>
        <taxon>Streptophyta</taxon>
        <taxon>Embryophyta</taxon>
        <taxon>Tracheophyta</taxon>
        <taxon>Spermatophyta</taxon>
        <taxon>Magnoliopsida</taxon>
        <taxon>eudicotyledons</taxon>
        <taxon>Gunneridae</taxon>
        <taxon>Pentapetalae</taxon>
        <taxon>asterids</taxon>
        <taxon>Ericales</taxon>
        <taxon>Ericaceae</taxon>
        <taxon>Ericoideae</taxon>
        <taxon>Rhodoreae</taxon>
        <taxon>Rhododendron</taxon>
    </lineage>
</organism>
<feature type="compositionally biased region" description="Polar residues" evidence="1">
    <location>
        <begin position="130"/>
        <end position="146"/>
    </location>
</feature>
<gene>
    <name evidence="3" type="ORF">RHGRI_011046</name>
</gene>
<dbReference type="EMBL" id="JACTNZ010000004">
    <property type="protein sequence ID" value="KAG5553054.1"/>
    <property type="molecule type" value="Genomic_DNA"/>
</dbReference>
<dbReference type="PANTHER" id="PTHR31286:SF180">
    <property type="entry name" value="OS10G0362600 PROTEIN"/>
    <property type="match status" value="1"/>
</dbReference>
<feature type="domain" description="DUF4283" evidence="2">
    <location>
        <begin position="230"/>
        <end position="309"/>
    </location>
</feature>
<dbReference type="InterPro" id="IPR025558">
    <property type="entry name" value="DUF4283"/>
</dbReference>
<keyword evidence="4" id="KW-1185">Reference proteome</keyword>
<dbReference type="InterPro" id="IPR040256">
    <property type="entry name" value="At4g02000-like"/>
</dbReference>
<evidence type="ECO:0000256" key="1">
    <source>
        <dbReference type="SAM" id="MobiDB-lite"/>
    </source>
</evidence>
<name>A0AAV6KL74_9ERIC</name>
<dbReference type="AlphaFoldDB" id="A0AAV6KL74"/>
<evidence type="ECO:0000259" key="2">
    <source>
        <dbReference type="Pfam" id="PF14111"/>
    </source>
</evidence>
<feature type="compositionally biased region" description="Polar residues" evidence="1">
    <location>
        <begin position="18"/>
        <end position="28"/>
    </location>
</feature>
<sequence length="478" mass="53229">MSEGLGAKAIDSNEMRIHSSTTRSSPSKTLHKPFDLCPAEFGELSPKSLQKSSPSRKLQQVFEQALVREAEEQAIDLQCTTSQFGGYQNQVQVPHPNPKVMYNPRGNPYLEGDPNLGYSLEDTRPRYNAAGSTSHRPVMDSTTDPLTSFPAHKSTTGLSHSQNQGNPIHRHQFNSKKSTGQVKPKPKNWAALLQSQSPSLDMKLDHFPDLQRGKEALVEIDLELTDVGMWNKYLVGHFLDGQMAYPLIVATARNQWKEHFVAVKPDVAGFYLFKFKDEQSKMQVLEGGPYFFSQKYLVLKDWHRMMKPAREQPTKIPAWVKLHDLPLELWNQECLSRIASTIGRPLHVDHATAKTARQPGLQQTKTTKARICIEVSAQQVLPDEVQVVVEGESVVIPVEYQVLPPMCNICHVFGHHTSKCAGRSKFSDPQVVGRYSSDQALLGSTAAGCRRCSHLLYGSGTGPSHRAQPSEPGRAGHP</sequence>
<feature type="region of interest" description="Disordered" evidence="1">
    <location>
        <begin position="108"/>
        <end position="186"/>
    </location>
</feature>